<evidence type="ECO:0000313" key="2">
    <source>
        <dbReference type="Proteomes" id="UP001213309"/>
    </source>
</evidence>
<organism evidence="1 2">
    <name type="scientific">Bacteroides uniformis</name>
    <dbReference type="NCBI Taxonomy" id="820"/>
    <lineage>
        <taxon>Bacteria</taxon>
        <taxon>Pseudomonadati</taxon>
        <taxon>Bacteroidota</taxon>
        <taxon>Bacteroidia</taxon>
        <taxon>Bacteroidales</taxon>
        <taxon>Bacteroidaceae</taxon>
        <taxon>Bacteroides</taxon>
    </lineage>
</organism>
<accession>A0AAW6GW01</accession>
<comment type="caution">
    <text evidence="1">The sequence shown here is derived from an EMBL/GenBank/DDBJ whole genome shotgun (WGS) entry which is preliminary data.</text>
</comment>
<evidence type="ECO:0000313" key="1">
    <source>
        <dbReference type="EMBL" id="MDC1882081.1"/>
    </source>
</evidence>
<dbReference type="AlphaFoldDB" id="A0AAW6GW01"/>
<dbReference type="EMBL" id="JAQNSG010000024">
    <property type="protein sequence ID" value="MDC1882081.1"/>
    <property type="molecule type" value="Genomic_DNA"/>
</dbReference>
<dbReference type="Proteomes" id="UP001213309">
    <property type="component" value="Unassembled WGS sequence"/>
</dbReference>
<sequence>MGLSSRPPASKVNISDISRTGYTVSGNVHLKGDGQTKDLKLIVEAGVTVNDRKYEQDTVGQVR</sequence>
<proteinExistence type="predicted"/>
<name>A0AAW6GW01_BACUN</name>
<gene>
    <name evidence="1" type="ORF">POZ24_19010</name>
</gene>
<reference evidence="1" key="1">
    <citation type="submission" date="2022-10" db="EMBL/GenBank/DDBJ databases">
        <title>Human gut microbiome strain richness.</title>
        <authorList>
            <person name="Chen-Liaw A."/>
        </authorList>
    </citation>
    <scope>NUCLEOTIDE SEQUENCE</scope>
    <source>
        <strain evidence="1">1001713st2_A4_1001713B170214_170313</strain>
    </source>
</reference>
<protein>
    <submittedName>
        <fullName evidence="1">Uncharacterized protein</fullName>
    </submittedName>
</protein>
<dbReference type="RefSeq" id="WP_196072264.1">
    <property type="nucleotide sequence ID" value="NZ_JADPCT010000080.1"/>
</dbReference>